<feature type="compositionally biased region" description="Basic and acidic residues" evidence="4">
    <location>
        <begin position="213"/>
        <end position="228"/>
    </location>
</feature>
<sequence length="307" mass="33497">MRLFITAMRPDIYRYSTMRLTKVSFRYRRHDPFVIEEADACLTPGDVIELSGVNGAGKSTLLRLLAGLTRPTTGTIADRPEVVGFAPDRFPTAQPFTVTAYLRHMSRVRGGARWEPWAERLNMGHLLDTALSDLSKGSAHKVGLAQALMAEPGLLILDEPFAGLDADTRETLPAIATEVAARGGIVIASDHQGGLRALPAVRQWSVVDGHLKEGTSARPEEESTESHPQDGTAPQERMAGRHEGTDQPREGVVDRALDGVPGDPRDRHVVGRVRATVAVTLPVEELPGFLARMRDEGYQAREIEETG</sequence>
<dbReference type="PANTHER" id="PTHR42939">
    <property type="entry name" value="ABC TRANSPORTER ATP-BINDING PROTEIN ALBC-RELATED"/>
    <property type="match status" value="1"/>
</dbReference>
<dbReference type="GO" id="GO:0005524">
    <property type="term" value="F:ATP binding"/>
    <property type="evidence" value="ECO:0007669"/>
    <property type="project" value="UniProtKB-KW"/>
</dbReference>
<dbReference type="EMBL" id="JADOGI010000019">
    <property type="protein sequence ID" value="MBF8185893.1"/>
    <property type="molecule type" value="Genomic_DNA"/>
</dbReference>
<proteinExistence type="predicted"/>
<dbReference type="InterPro" id="IPR003439">
    <property type="entry name" value="ABC_transporter-like_ATP-bd"/>
</dbReference>
<evidence type="ECO:0000259" key="5">
    <source>
        <dbReference type="PROSITE" id="PS50893"/>
    </source>
</evidence>
<keyword evidence="3 6" id="KW-0067">ATP-binding</keyword>
<dbReference type="InterPro" id="IPR003593">
    <property type="entry name" value="AAA+_ATPase"/>
</dbReference>
<feature type="domain" description="ABC transporter" evidence="5">
    <location>
        <begin position="18"/>
        <end position="233"/>
    </location>
</feature>
<keyword evidence="7" id="KW-1185">Reference proteome</keyword>
<dbReference type="InterPro" id="IPR027417">
    <property type="entry name" value="P-loop_NTPase"/>
</dbReference>
<organism evidence="6 7">
    <name type="scientific">Nonomuraea cypriaca</name>
    <dbReference type="NCBI Taxonomy" id="1187855"/>
    <lineage>
        <taxon>Bacteria</taxon>
        <taxon>Bacillati</taxon>
        <taxon>Actinomycetota</taxon>
        <taxon>Actinomycetes</taxon>
        <taxon>Streptosporangiales</taxon>
        <taxon>Streptosporangiaceae</taxon>
        <taxon>Nonomuraea</taxon>
    </lineage>
</organism>
<reference evidence="6" key="1">
    <citation type="submission" date="2020-11" db="EMBL/GenBank/DDBJ databases">
        <title>Whole-genome analyses of Nonomuraea sp. K274.</title>
        <authorList>
            <person name="Veyisoglu A."/>
        </authorList>
    </citation>
    <scope>NUCLEOTIDE SEQUENCE</scope>
    <source>
        <strain evidence="6">K274</strain>
    </source>
</reference>
<evidence type="ECO:0000256" key="4">
    <source>
        <dbReference type="SAM" id="MobiDB-lite"/>
    </source>
</evidence>
<keyword evidence="2" id="KW-0547">Nucleotide-binding</keyword>
<protein>
    <submittedName>
        <fullName evidence="6">ATP-binding cassette domain-containing protein</fullName>
    </submittedName>
</protein>
<accession>A0A931A683</accession>
<dbReference type="Pfam" id="PF00005">
    <property type="entry name" value="ABC_tran"/>
    <property type="match status" value="1"/>
</dbReference>
<dbReference type="Gene3D" id="3.40.50.300">
    <property type="entry name" value="P-loop containing nucleotide triphosphate hydrolases"/>
    <property type="match status" value="1"/>
</dbReference>
<feature type="compositionally biased region" description="Basic and acidic residues" evidence="4">
    <location>
        <begin position="238"/>
        <end position="267"/>
    </location>
</feature>
<evidence type="ECO:0000313" key="6">
    <source>
        <dbReference type="EMBL" id="MBF8185893.1"/>
    </source>
</evidence>
<dbReference type="InterPro" id="IPR051782">
    <property type="entry name" value="ABC_Transporter_VariousFunc"/>
</dbReference>
<evidence type="ECO:0000256" key="1">
    <source>
        <dbReference type="ARBA" id="ARBA00022448"/>
    </source>
</evidence>
<evidence type="ECO:0000256" key="3">
    <source>
        <dbReference type="ARBA" id="ARBA00022840"/>
    </source>
</evidence>
<dbReference type="GO" id="GO:0016887">
    <property type="term" value="F:ATP hydrolysis activity"/>
    <property type="evidence" value="ECO:0007669"/>
    <property type="project" value="InterPro"/>
</dbReference>
<feature type="region of interest" description="Disordered" evidence="4">
    <location>
        <begin position="213"/>
        <end position="267"/>
    </location>
</feature>
<dbReference type="PROSITE" id="PS50893">
    <property type="entry name" value="ABC_TRANSPORTER_2"/>
    <property type="match status" value="1"/>
</dbReference>
<keyword evidence="1" id="KW-0813">Transport</keyword>
<evidence type="ECO:0000256" key="2">
    <source>
        <dbReference type="ARBA" id="ARBA00022741"/>
    </source>
</evidence>
<comment type="caution">
    <text evidence="6">The sequence shown here is derived from an EMBL/GenBank/DDBJ whole genome shotgun (WGS) entry which is preliminary data.</text>
</comment>
<name>A0A931A683_9ACTN</name>
<gene>
    <name evidence="6" type="ORF">ITP53_09075</name>
</gene>
<dbReference type="AlphaFoldDB" id="A0A931A683"/>
<dbReference type="Proteomes" id="UP000605361">
    <property type="component" value="Unassembled WGS sequence"/>
</dbReference>
<dbReference type="SUPFAM" id="SSF52540">
    <property type="entry name" value="P-loop containing nucleoside triphosphate hydrolases"/>
    <property type="match status" value="1"/>
</dbReference>
<dbReference type="SMART" id="SM00382">
    <property type="entry name" value="AAA"/>
    <property type="match status" value="1"/>
</dbReference>
<dbReference type="PANTHER" id="PTHR42939:SF1">
    <property type="entry name" value="ABC TRANSPORTER ATP-BINDING PROTEIN ALBC-RELATED"/>
    <property type="match status" value="1"/>
</dbReference>
<evidence type="ECO:0000313" key="7">
    <source>
        <dbReference type="Proteomes" id="UP000605361"/>
    </source>
</evidence>